<feature type="region of interest" description="Disordered" evidence="1">
    <location>
        <begin position="7"/>
        <end position="28"/>
    </location>
</feature>
<reference evidence="2" key="1">
    <citation type="journal article" date="2020" name="G3 (Bethesda)">
        <title>High-Quality Assemblies for Three Invasive Social Wasps from the &lt;i&gt;Vespula&lt;/i&gt; Genus.</title>
        <authorList>
            <person name="Harrop T.W.R."/>
            <person name="Guhlin J."/>
            <person name="McLaughlin G.M."/>
            <person name="Permina E."/>
            <person name="Stockwell P."/>
            <person name="Gilligan J."/>
            <person name="Le Lec M.F."/>
            <person name="Gruber M.A.M."/>
            <person name="Quinn O."/>
            <person name="Lovegrove M."/>
            <person name="Duncan E.J."/>
            <person name="Remnant E.J."/>
            <person name="Van Eeckhoven J."/>
            <person name="Graham B."/>
            <person name="Knapp R.A."/>
            <person name="Langford K.W."/>
            <person name="Kronenberg Z."/>
            <person name="Press M.O."/>
            <person name="Eacker S.M."/>
            <person name="Wilson-Rankin E.E."/>
            <person name="Purcell J."/>
            <person name="Lester P.J."/>
            <person name="Dearden P.K."/>
        </authorList>
    </citation>
    <scope>NUCLEOTIDE SEQUENCE</scope>
    <source>
        <strain evidence="2">Marl-1</strain>
    </source>
</reference>
<name>A0A834N209_VESVU</name>
<dbReference type="Proteomes" id="UP000614350">
    <property type="component" value="Unassembled WGS sequence"/>
</dbReference>
<evidence type="ECO:0000256" key="1">
    <source>
        <dbReference type="SAM" id="MobiDB-lite"/>
    </source>
</evidence>
<dbReference type="AlphaFoldDB" id="A0A834N209"/>
<organism evidence="2 3">
    <name type="scientific">Vespula vulgaris</name>
    <name type="common">Yellow jacket</name>
    <name type="synonym">Wasp</name>
    <dbReference type="NCBI Taxonomy" id="7454"/>
    <lineage>
        <taxon>Eukaryota</taxon>
        <taxon>Metazoa</taxon>
        <taxon>Ecdysozoa</taxon>
        <taxon>Arthropoda</taxon>
        <taxon>Hexapoda</taxon>
        <taxon>Insecta</taxon>
        <taxon>Pterygota</taxon>
        <taxon>Neoptera</taxon>
        <taxon>Endopterygota</taxon>
        <taxon>Hymenoptera</taxon>
        <taxon>Apocrita</taxon>
        <taxon>Aculeata</taxon>
        <taxon>Vespoidea</taxon>
        <taxon>Vespidae</taxon>
        <taxon>Vespinae</taxon>
        <taxon>Vespula</taxon>
    </lineage>
</organism>
<accession>A0A834N209</accession>
<evidence type="ECO:0000313" key="2">
    <source>
        <dbReference type="EMBL" id="KAF7391323.1"/>
    </source>
</evidence>
<comment type="caution">
    <text evidence="2">The sequence shown here is derived from an EMBL/GenBank/DDBJ whole genome shotgun (WGS) entry which is preliminary data.</text>
</comment>
<sequence>MCGIVVAPREGKKGRREDSLGGGLSIENCPSARVVSQPKDEGERASLMEDHRPNSCEFCVTKVANLDQREA</sequence>
<proteinExistence type="predicted"/>
<dbReference type="EMBL" id="JACSEA010000010">
    <property type="protein sequence ID" value="KAF7391323.1"/>
    <property type="molecule type" value="Genomic_DNA"/>
</dbReference>
<gene>
    <name evidence="2" type="ORF">HZH66_009803</name>
</gene>
<keyword evidence="3" id="KW-1185">Reference proteome</keyword>
<evidence type="ECO:0000313" key="3">
    <source>
        <dbReference type="Proteomes" id="UP000614350"/>
    </source>
</evidence>
<feature type="compositionally biased region" description="Basic and acidic residues" evidence="1">
    <location>
        <begin position="9"/>
        <end position="19"/>
    </location>
</feature>
<protein>
    <submittedName>
        <fullName evidence="2">Uncharacterized protein</fullName>
    </submittedName>
</protein>